<reference evidence="1 2" key="1">
    <citation type="submission" date="2018-07" db="EMBL/GenBank/DDBJ databases">
        <title>The complete nuclear genome of the prasinophyte Chloropicon primus (CCMP1205).</title>
        <authorList>
            <person name="Pombert J.-F."/>
            <person name="Otis C."/>
            <person name="Turmel M."/>
            <person name="Lemieux C."/>
        </authorList>
    </citation>
    <scope>NUCLEOTIDE SEQUENCE [LARGE SCALE GENOMIC DNA]</scope>
    <source>
        <strain evidence="1 2">CCMP1205</strain>
    </source>
</reference>
<organism evidence="1 2">
    <name type="scientific">Chloropicon primus</name>
    <dbReference type="NCBI Taxonomy" id="1764295"/>
    <lineage>
        <taxon>Eukaryota</taxon>
        <taxon>Viridiplantae</taxon>
        <taxon>Chlorophyta</taxon>
        <taxon>Chloropicophyceae</taxon>
        <taxon>Chloropicales</taxon>
        <taxon>Chloropicaceae</taxon>
        <taxon>Chloropicon</taxon>
    </lineage>
</organism>
<accession>A0A5B8MH40</accession>
<proteinExistence type="predicted"/>
<dbReference type="AlphaFoldDB" id="A0A5B8MH40"/>
<keyword evidence="2" id="KW-1185">Reference proteome</keyword>
<dbReference type="OrthoDB" id="414418at2759"/>
<dbReference type="Proteomes" id="UP000316726">
    <property type="component" value="Chromosome 3"/>
</dbReference>
<protein>
    <submittedName>
        <fullName evidence="1">Uncharacterized protein</fullName>
    </submittedName>
</protein>
<dbReference type="EMBL" id="CP031036">
    <property type="protein sequence ID" value="QDZ19743.1"/>
    <property type="molecule type" value="Genomic_DNA"/>
</dbReference>
<evidence type="ECO:0000313" key="2">
    <source>
        <dbReference type="Proteomes" id="UP000316726"/>
    </source>
</evidence>
<evidence type="ECO:0000313" key="1">
    <source>
        <dbReference type="EMBL" id="QDZ19743.1"/>
    </source>
</evidence>
<gene>
    <name evidence="1" type="ORF">A3770_03p22610</name>
</gene>
<name>A0A5B8MH40_9CHLO</name>
<sequence>MITPRHPLVITTTPRSKPSDVLLVSHAPCSVGMSLGYEGLDLARAKGESKLEPWPLGGVTQFTRGSIGEPWTMAMACSTSHLSAPWREGKQRWTLPSLRK</sequence>